<comment type="caution">
    <text evidence="3">The sequence shown here is derived from an EMBL/GenBank/DDBJ whole genome shotgun (WGS) entry which is preliminary data.</text>
</comment>
<evidence type="ECO:0000313" key="3">
    <source>
        <dbReference type="EMBL" id="PNU00365.1"/>
    </source>
</evidence>
<name>A0A2K2FNL1_9CLOT</name>
<feature type="compositionally biased region" description="Polar residues" evidence="1">
    <location>
        <begin position="11"/>
        <end position="20"/>
    </location>
</feature>
<dbReference type="Proteomes" id="UP000236151">
    <property type="component" value="Unassembled WGS sequence"/>
</dbReference>
<sequence>MGSFDDLFQHGNEQPVTRNSKPFDKEAWKKQKQEQREMVYSMIENTVEDVARDGVKFQSYLDVQSRFDHYSVANALLILAQKPDATRIADFDTWKEQGAYIRKKETGFYILEPGDEYRCDDGTVGISYNLKKMFDISQTGNSRKRETPTYPDDRTRIKALMDHAPVPICISDILPEGTNALYQPDTREIQIRKGMDAGSIFRALSQELAHAEMDTGDGRYRRTDHTFHAYCVSYILCKQYGVDTSGYSFDRTPQVLDGMSAKEIRAELSVIRETAGEISGRMKRMIAQYRQQKRQEPEH</sequence>
<accession>A0A2K2FNL1</accession>
<protein>
    <recommendedName>
        <fullName evidence="2">N-terminal domain-containing protein</fullName>
    </recommendedName>
</protein>
<dbReference type="EMBL" id="NIOJ01000012">
    <property type="protein sequence ID" value="PNU00365.1"/>
    <property type="molecule type" value="Genomic_DNA"/>
</dbReference>
<dbReference type="KEGG" id="cthd:CDO33_13880"/>
<gene>
    <name evidence="3" type="ORF">CDQ84_06710</name>
</gene>
<evidence type="ECO:0000256" key="1">
    <source>
        <dbReference type="SAM" id="MobiDB-lite"/>
    </source>
</evidence>
<dbReference type="RefSeq" id="WP_103080954.1">
    <property type="nucleotide sequence ID" value="NZ_CP021850.1"/>
</dbReference>
<organism evidence="3 4">
    <name type="scientific">Clostridium thermosuccinogenes</name>
    <dbReference type="NCBI Taxonomy" id="84032"/>
    <lineage>
        <taxon>Bacteria</taxon>
        <taxon>Bacillati</taxon>
        <taxon>Bacillota</taxon>
        <taxon>Clostridia</taxon>
        <taxon>Eubacteriales</taxon>
        <taxon>Clostridiaceae</taxon>
        <taxon>Clostridium</taxon>
    </lineage>
</organism>
<feature type="domain" description="N-terminal" evidence="2">
    <location>
        <begin position="42"/>
        <end position="111"/>
    </location>
</feature>
<dbReference type="OrthoDB" id="9803716at2"/>
<dbReference type="Pfam" id="PF08401">
    <property type="entry name" value="ArdcN"/>
    <property type="match status" value="1"/>
</dbReference>
<feature type="region of interest" description="Disordered" evidence="1">
    <location>
        <begin position="1"/>
        <end position="26"/>
    </location>
</feature>
<dbReference type="InterPro" id="IPR013610">
    <property type="entry name" value="ArdC_N"/>
</dbReference>
<reference evidence="3 4" key="1">
    <citation type="submission" date="2017-06" db="EMBL/GenBank/DDBJ databases">
        <title>Investigating the central metabolism of Clostridium thermosuccinogenes.</title>
        <authorList>
            <person name="Koendjbiharie J.G."/>
            <person name="van Kranenburg R."/>
        </authorList>
    </citation>
    <scope>NUCLEOTIDE SEQUENCE [LARGE SCALE GENOMIC DNA]</scope>
    <source>
        <strain evidence="3 4">DSM 5806</strain>
    </source>
</reference>
<dbReference type="AlphaFoldDB" id="A0A2K2FNL1"/>
<evidence type="ECO:0000259" key="2">
    <source>
        <dbReference type="Pfam" id="PF08401"/>
    </source>
</evidence>
<dbReference type="GO" id="GO:0003697">
    <property type="term" value="F:single-stranded DNA binding"/>
    <property type="evidence" value="ECO:0007669"/>
    <property type="project" value="InterPro"/>
</dbReference>
<evidence type="ECO:0000313" key="4">
    <source>
        <dbReference type="Proteomes" id="UP000236151"/>
    </source>
</evidence>
<keyword evidence="4" id="KW-1185">Reference proteome</keyword>
<proteinExistence type="predicted"/>